<reference evidence="1" key="1">
    <citation type="submission" date="2018-06" db="EMBL/GenBank/DDBJ databases">
        <authorList>
            <person name="Zhirakovskaya E."/>
        </authorList>
    </citation>
    <scope>NUCLEOTIDE SEQUENCE</scope>
</reference>
<evidence type="ECO:0000313" key="1">
    <source>
        <dbReference type="EMBL" id="VAW89643.1"/>
    </source>
</evidence>
<sequence>NGVAFDVNYSTVETVTSNVTATNLTINNSGNAGDTVNLGASVFAASTSMANVNYQIADKTNITVRALGLSNLNLSDSILLTNGDLTITANAINDTRVDTTASLISANRLVLDGVNQMGNATNGMTTDVSELSVINHSGEIYLIEQDTTTQDGIELIDISNSTGVIAVSTDTGSITSTANLQTSGALNLTAAADIRLSGSNELSGVLTLNGSTVNVNNRTATSLASVNADDLTITSRGSIISSGAIVVNNNTATALARLTSTTGSITLDNADNNFDIVTLQAANDASLVESGEITIRETAAGGALNISSNGNMLVGDLTAETMTLQSDSGAIVDASSFLAASTVTLSAASGIGGGTVSHVSGSEGFDNLDTSGAINTQTATLSAINTTSGTVNINNSGELNVRDLRNRGDIILKNSGDILLQATQGSGALIGAIDANYGGNTSSSVYAGSVVILNESANSVRTAG</sequence>
<organism evidence="1">
    <name type="scientific">hydrothermal vent metagenome</name>
    <dbReference type="NCBI Taxonomy" id="652676"/>
    <lineage>
        <taxon>unclassified sequences</taxon>
        <taxon>metagenomes</taxon>
        <taxon>ecological metagenomes</taxon>
    </lineage>
</organism>
<evidence type="ECO:0008006" key="2">
    <source>
        <dbReference type="Google" id="ProtNLM"/>
    </source>
</evidence>
<feature type="non-terminal residue" evidence="1">
    <location>
        <position position="1"/>
    </location>
</feature>
<gene>
    <name evidence="1" type="ORF">MNBD_GAMMA17-979</name>
</gene>
<protein>
    <recommendedName>
        <fullName evidence="2">S-layer family protein</fullName>
    </recommendedName>
</protein>
<dbReference type="AlphaFoldDB" id="A0A3B0ZN78"/>
<dbReference type="EMBL" id="UOFQ01000146">
    <property type="protein sequence ID" value="VAW89643.1"/>
    <property type="molecule type" value="Genomic_DNA"/>
</dbReference>
<proteinExistence type="predicted"/>
<accession>A0A3B0ZN78</accession>
<feature type="non-terminal residue" evidence="1">
    <location>
        <position position="464"/>
    </location>
</feature>
<name>A0A3B0ZN78_9ZZZZ</name>